<keyword evidence="1" id="KW-1133">Transmembrane helix</keyword>
<organism evidence="3">
    <name type="scientific">Dechloromonas aromatica (strain RCB)</name>
    <dbReference type="NCBI Taxonomy" id="159087"/>
    <lineage>
        <taxon>Bacteria</taxon>
        <taxon>Pseudomonadati</taxon>
        <taxon>Pseudomonadota</taxon>
        <taxon>Betaproteobacteria</taxon>
        <taxon>Rhodocyclales</taxon>
        <taxon>Azonexaceae</taxon>
        <taxon>Dechloromonas</taxon>
    </lineage>
</organism>
<gene>
    <name evidence="3" type="ordered locus">Daro_2973</name>
</gene>
<dbReference type="HOGENOM" id="CLU_135590_0_0_4"/>
<feature type="transmembrane region" description="Helical" evidence="1">
    <location>
        <begin position="47"/>
        <end position="68"/>
    </location>
</feature>
<evidence type="ECO:0000256" key="1">
    <source>
        <dbReference type="SAM" id="Phobius"/>
    </source>
</evidence>
<dbReference type="AlphaFoldDB" id="Q47BS8"/>
<dbReference type="EMBL" id="CP000089">
    <property type="protein sequence ID" value="AAZ47703.1"/>
    <property type="molecule type" value="Genomic_DNA"/>
</dbReference>
<protein>
    <recommendedName>
        <fullName evidence="4">Proline-rich region</fullName>
    </recommendedName>
</protein>
<feature type="signal peptide" evidence="2">
    <location>
        <begin position="1"/>
        <end position="23"/>
    </location>
</feature>
<accession>Q47BS8</accession>
<sequence>MKKTTTLCIAAALAMTVNTSAQADWGRHHGNFRPPMPMYENHHRSGPGWVGPAAVLAIAGMAIGAAAYSNAYAAPAPVYSAPVYVQQAPAYAAPPTRSDVWYYCGSSDQYYPYTNACPEGWQVVPAR</sequence>
<evidence type="ECO:0008006" key="4">
    <source>
        <dbReference type="Google" id="ProtNLM"/>
    </source>
</evidence>
<proteinExistence type="predicted"/>
<evidence type="ECO:0000256" key="2">
    <source>
        <dbReference type="SAM" id="SignalP"/>
    </source>
</evidence>
<keyword evidence="1" id="KW-0472">Membrane</keyword>
<dbReference type="OrthoDB" id="5397649at2"/>
<evidence type="ECO:0000313" key="3">
    <source>
        <dbReference type="EMBL" id="AAZ47703.1"/>
    </source>
</evidence>
<feature type="chain" id="PRO_5004233309" description="Proline-rich region" evidence="2">
    <location>
        <begin position="24"/>
        <end position="127"/>
    </location>
</feature>
<keyword evidence="1" id="KW-0812">Transmembrane</keyword>
<keyword evidence="2" id="KW-0732">Signal</keyword>
<reference evidence="3" key="1">
    <citation type="submission" date="2005-08" db="EMBL/GenBank/DDBJ databases">
        <title>Complete sequence of Dechloromonas aromatica RCB.</title>
        <authorList>
            <person name="Salinero K.K."/>
            <person name="Copeland A."/>
            <person name="Lucas S."/>
            <person name="Lapidus A."/>
            <person name="Barry K."/>
            <person name="Detter J.C."/>
            <person name="Glavina T."/>
            <person name="Hammon N."/>
            <person name="Israni S."/>
            <person name="Pitluck S."/>
            <person name="Di Bartolo G."/>
            <person name="Trong S."/>
            <person name="Schmutz J."/>
            <person name="Larimer F."/>
            <person name="Land M."/>
            <person name="Ivanova N."/>
            <person name="Richardson P."/>
        </authorList>
    </citation>
    <scope>NUCLEOTIDE SEQUENCE</scope>
    <source>
        <strain evidence="3">RCB</strain>
    </source>
</reference>
<dbReference type="KEGG" id="dar:Daro_2973"/>
<name>Q47BS8_DECAR</name>